<dbReference type="Proteomes" id="UP000616769">
    <property type="component" value="Unassembled WGS sequence"/>
</dbReference>
<dbReference type="AlphaFoldDB" id="A0A132AHA3"/>
<organism evidence="1 2">
    <name type="scientific">Sarcoptes scabiei</name>
    <name type="common">Itch mite</name>
    <name type="synonym">Acarus scabiei</name>
    <dbReference type="NCBI Taxonomy" id="52283"/>
    <lineage>
        <taxon>Eukaryota</taxon>
        <taxon>Metazoa</taxon>
        <taxon>Ecdysozoa</taxon>
        <taxon>Arthropoda</taxon>
        <taxon>Chelicerata</taxon>
        <taxon>Arachnida</taxon>
        <taxon>Acari</taxon>
        <taxon>Acariformes</taxon>
        <taxon>Sarcoptiformes</taxon>
        <taxon>Astigmata</taxon>
        <taxon>Psoroptidia</taxon>
        <taxon>Sarcoptoidea</taxon>
        <taxon>Sarcoptidae</taxon>
        <taxon>Sarcoptinae</taxon>
        <taxon>Sarcoptes</taxon>
    </lineage>
</organism>
<reference evidence="1 2" key="1">
    <citation type="journal article" date="2015" name="Parasit. Vectors">
        <title>Draft genome of the scabies mite.</title>
        <authorList>
            <person name="Rider S.D.Jr."/>
            <person name="Morgan M.S."/>
            <person name="Arlian L.G."/>
        </authorList>
    </citation>
    <scope>NUCLEOTIDE SEQUENCE [LARGE SCALE GENOMIC DNA]</scope>
    <source>
        <strain evidence="1">Arlian Lab</strain>
    </source>
</reference>
<sequence length="59" mass="7235">MNISANWIEIEQVFIKEISKSEKKQSRFDWKYLVENVGGSNRIRTIEYRMDNFQMIRTY</sequence>
<dbReference type="VEuPathDB" id="VectorBase:SSCA003117"/>
<evidence type="ECO:0000313" key="2">
    <source>
        <dbReference type="Proteomes" id="UP000616769"/>
    </source>
</evidence>
<protein>
    <submittedName>
        <fullName evidence="1">Uncharacterized protein</fullName>
    </submittedName>
</protein>
<dbReference type="EMBL" id="JXLN01015038">
    <property type="protein sequence ID" value="KPM10381.1"/>
    <property type="molecule type" value="Genomic_DNA"/>
</dbReference>
<proteinExistence type="predicted"/>
<accession>A0A132AHA3</accession>
<comment type="caution">
    <text evidence="1">The sequence shown here is derived from an EMBL/GenBank/DDBJ whole genome shotgun (WGS) entry which is preliminary data.</text>
</comment>
<gene>
    <name evidence="1" type="ORF">QR98_0089360</name>
</gene>
<name>A0A132AHA3_SARSC</name>
<evidence type="ECO:0000313" key="1">
    <source>
        <dbReference type="EMBL" id="KPM10381.1"/>
    </source>
</evidence>